<keyword evidence="2" id="KW-0732">Signal</keyword>
<evidence type="ECO:0000313" key="3">
    <source>
        <dbReference type="EMBL" id="KAF7992386.1"/>
    </source>
</evidence>
<feature type="chain" id="PRO_5032741214" evidence="2">
    <location>
        <begin position="17"/>
        <end position="220"/>
    </location>
</feature>
<reference evidence="3 4" key="1">
    <citation type="submission" date="2020-08" db="EMBL/GenBank/DDBJ databases">
        <title>Aphidius gifuensis genome sequencing and assembly.</title>
        <authorList>
            <person name="Du Z."/>
        </authorList>
    </citation>
    <scope>NUCLEOTIDE SEQUENCE [LARGE SCALE GENOMIC DNA]</scope>
    <source>
        <strain evidence="3">YNYX2018</strain>
        <tissue evidence="3">Adults</tissue>
    </source>
</reference>
<name>A0A834XX19_APHGI</name>
<proteinExistence type="predicted"/>
<dbReference type="AlphaFoldDB" id="A0A834XX19"/>
<accession>A0A834XX19</accession>
<evidence type="ECO:0000256" key="1">
    <source>
        <dbReference type="SAM" id="MobiDB-lite"/>
    </source>
</evidence>
<dbReference type="OrthoDB" id="6575720at2759"/>
<feature type="signal peptide" evidence="2">
    <location>
        <begin position="1"/>
        <end position="16"/>
    </location>
</feature>
<sequence length="220" mass="25000">MIVFFFVAMLAKIKNGLQTAKNYLDTAKDIADLVSTSLGHNKHHEHGDRDNKNDKLSKRLGNGNITSAFFRLLGLDTPRIAAIAINSAIFLTQMISSLFNIQQKTDKSKEKRSMDSDQFDPLKFLLNTRNEKIQHLLKQAKNPELPNQLMDNLKDPDTSCVRLLMCKASPIILAAQESMENKTTNRKFDITSWLPTKDEFEENGDTCEKNFSDCQVFPDM</sequence>
<feature type="region of interest" description="Disordered" evidence="1">
    <location>
        <begin position="39"/>
        <end position="58"/>
    </location>
</feature>
<feature type="compositionally biased region" description="Basic and acidic residues" evidence="1">
    <location>
        <begin position="45"/>
        <end position="57"/>
    </location>
</feature>
<evidence type="ECO:0000313" key="4">
    <source>
        <dbReference type="Proteomes" id="UP000639338"/>
    </source>
</evidence>
<dbReference type="Proteomes" id="UP000639338">
    <property type="component" value="Unassembled WGS sequence"/>
</dbReference>
<dbReference type="EMBL" id="JACMRX010000003">
    <property type="protein sequence ID" value="KAF7992386.1"/>
    <property type="molecule type" value="Genomic_DNA"/>
</dbReference>
<keyword evidence="4" id="KW-1185">Reference proteome</keyword>
<gene>
    <name evidence="3" type="ORF">HCN44_001711</name>
</gene>
<organism evidence="3 4">
    <name type="scientific">Aphidius gifuensis</name>
    <name type="common">Parasitoid wasp</name>
    <dbReference type="NCBI Taxonomy" id="684658"/>
    <lineage>
        <taxon>Eukaryota</taxon>
        <taxon>Metazoa</taxon>
        <taxon>Ecdysozoa</taxon>
        <taxon>Arthropoda</taxon>
        <taxon>Hexapoda</taxon>
        <taxon>Insecta</taxon>
        <taxon>Pterygota</taxon>
        <taxon>Neoptera</taxon>
        <taxon>Endopterygota</taxon>
        <taxon>Hymenoptera</taxon>
        <taxon>Apocrita</taxon>
        <taxon>Ichneumonoidea</taxon>
        <taxon>Braconidae</taxon>
        <taxon>Aphidiinae</taxon>
        <taxon>Aphidius</taxon>
    </lineage>
</organism>
<protein>
    <submittedName>
        <fullName evidence="3">Uncharacterized protein</fullName>
    </submittedName>
</protein>
<evidence type="ECO:0000256" key="2">
    <source>
        <dbReference type="SAM" id="SignalP"/>
    </source>
</evidence>
<comment type="caution">
    <text evidence="3">The sequence shown here is derived from an EMBL/GenBank/DDBJ whole genome shotgun (WGS) entry which is preliminary data.</text>
</comment>